<accession>A0A2P6QEP3</accession>
<reference evidence="1 2" key="1">
    <citation type="journal article" date="2018" name="Nat. Genet.">
        <title>The Rosa genome provides new insights in the design of modern roses.</title>
        <authorList>
            <person name="Bendahmane M."/>
        </authorList>
    </citation>
    <scope>NUCLEOTIDE SEQUENCE [LARGE SCALE GENOMIC DNA]</scope>
    <source>
        <strain evidence="2">cv. Old Blush</strain>
    </source>
</reference>
<dbReference type="EMBL" id="PDCK01000043">
    <property type="protein sequence ID" value="PRQ32650.1"/>
    <property type="molecule type" value="Genomic_DNA"/>
</dbReference>
<protein>
    <submittedName>
        <fullName evidence="1">Uncharacterized protein</fullName>
    </submittedName>
</protein>
<name>A0A2P6QEP3_ROSCH</name>
<sequence length="156" mass="18643">MSKVISQWKFTRMVLQRLWIDFSIYGFIQNLIKRKQLIDAVRCICILQLIDKFCQKKKKRIYPTSDCIHGSIHSKQKSNYTIGSSQPQPTITKFIQHKLEEKEEERSENIGQNDLLARYRIICYLQYKNSITGYIHSNFESSCHIHWQESPQHSYR</sequence>
<organism evidence="1 2">
    <name type="scientific">Rosa chinensis</name>
    <name type="common">China rose</name>
    <dbReference type="NCBI Taxonomy" id="74649"/>
    <lineage>
        <taxon>Eukaryota</taxon>
        <taxon>Viridiplantae</taxon>
        <taxon>Streptophyta</taxon>
        <taxon>Embryophyta</taxon>
        <taxon>Tracheophyta</taxon>
        <taxon>Spermatophyta</taxon>
        <taxon>Magnoliopsida</taxon>
        <taxon>eudicotyledons</taxon>
        <taxon>Gunneridae</taxon>
        <taxon>Pentapetalae</taxon>
        <taxon>rosids</taxon>
        <taxon>fabids</taxon>
        <taxon>Rosales</taxon>
        <taxon>Rosaceae</taxon>
        <taxon>Rosoideae</taxon>
        <taxon>Rosoideae incertae sedis</taxon>
        <taxon>Rosa</taxon>
    </lineage>
</organism>
<proteinExistence type="predicted"/>
<evidence type="ECO:0000313" key="2">
    <source>
        <dbReference type="Proteomes" id="UP000238479"/>
    </source>
</evidence>
<comment type="caution">
    <text evidence="1">The sequence shown here is derived from an EMBL/GenBank/DDBJ whole genome shotgun (WGS) entry which is preliminary data.</text>
</comment>
<gene>
    <name evidence="1" type="ORF">RchiOBHm_Chr5g0048801</name>
</gene>
<evidence type="ECO:0000313" key="1">
    <source>
        <dbReference type="EMBL" id="PRQ32650.1"/>
    </source>
</evidence>
<dbReference type="Proteomes" id="UP000238479">
    <property type="component" value="Chromosome 5"/>
</dbReference>
<keyword evidence="2" id="KW-1185">Reference proteome</keyword>
<dbReference type="Gramene" id="PRQ32650">
    <property type="protein sequence ID" value="PRQ32650"/>
    <property type="gene ID" value="RchiOBHm_Chr5g0048801"/>
</dbReference>
<dbReference type="AlphaFoldDB" id="A0A2P6QEP3"/>